<evidence type="ECO:0000313" key="2">
    <source>
        <dbReference type="EMBL" id="GMR63126.1"/>
    </source>
</evidence>
<dbReference type="AlphaFoldDB" id="A0AAN5DGH8"/>
<dbReference type="PANTHER" id="PTHR39385">
    <property type="entry name" value="PROTEIN CBG20422"/>
    <property type="match status" value="1"/>
</dbReference>
<accession>A0AAN5DGH8</accession>
<feature type="region of interest" description="Disordered" evidence="1">
    <location>
        <begin position="1"/>
        <end position="23"/>
    </location>
</feature>
<name>A0AAN5DGH8_9BILA</name>
<organism evidence="2 3">
    <name type="scientific">Pristionchus mayeri</name>
    <dbReference type="NCBI Taxonomy" id="1317129"/>
    <lineage>
        <taxon>Eukaryota</taxon>
        <taxon>Metazoa</taxon>
        <taxon>Ecdysozoa</taxon>
        <taxon>Nematoda</taxon>
        <taxon>Chromadorea</taxon>
        <taxon>Rhabditida</taxon>
        <taxon>Rhabditina</taxon>
        <taxon>Diplogasteromorpha</taxon>
        <taxon>Diplogasteroidea</taxon>
        <taxon>Neodiplogasteridae</taxon>
        <taxon>Pristionchus</taxon>
    </lineage>
</organism>
<protein>
    <recommendedName>
        <fullName evidence="4">CUB domain-containing protein</fullName>
    </recommendedName>
</protein>
<evidence type="ECO:0008006" key="4">
    <source>
        <dbReference type="Google" id="ProtNLM"/>
    </source>
</evidence>
<dbReference type="Proteomes" id="UP001328107">
    <property type="component" value="Unassembled WGS sequence"/>
</dbReference>
<evidence type="ECO:0000313" key="3">
    <source>
        <dbReference type="Proteomes" id="UP001328107"/>
    </source>
</evidence>
<reference evidence="3" key="1">
    <citation type="submission" date="2022-10" db="EMBL/GenBank/DDBJ databases">
        <title>Genome assembly of Pristionchus species.</title>
        <authorList>
            <person name="Yoshida K."/>
            <person name="Sommer R.J."/>
        </authorList>
    </citation>
    <scope>NUCLEOTIDE SEQUENCE [LARGE SCALE GENOMIC DNA]</scope>
    <source>
        <strain evidence="3">RS5460</strain>
    </source>
</reference>
<feature type="non-terminal residue" evidence="2">
    <location>
        <position position="1"/>
    </location>
</feature>
<gene>
    <name evidence="2" type="ORF">PMAYCL1PPCAC_33321</name>
</gene>
<comment type="caution">
    <text evidence="2">The sequence shown here is derived from an EMBL/GenBank/DDBJ whole genome shotgun (WGS) entry which is preliminary data.</text>
</comment>
<keyword evidence="3" id="KW-1185">Reference proteome</keyword>
<dbReference type="EMBL" id="BTRK01000007">
    <property type="protein sequence ID" value="GMR63126.1"/>
    <property type="molecule type" value="Genomic_DNA"/>
</dbReference>
<dbReference type="PANTHER" id="PTHR39385:SF4">
    <property type="entry name" value="CUB DOMAIN-CONTAINING PROTEIN"/>
    <property type="match status" value="1"/>
</dbReference>
<proteinExistence type="predicted"/>
<sequence>SVCTPSRRSERRESVQTEESETTTRIFSANCNEHEIFSMADMESELTFSGKATCEVYEKTFQFNPDLNAKRGHVLTVSEASGKSYLSFRVYEFTLDDNGTVDKSILRPGDIVGAHTWFAPTTGIWVDFKRDGNNADDEDFEFTFTATISDTPTNHHCPYPFVDLEPNKAIVLEDTLIEYYCDAKITAPPGFDVRIDHIKDTGDDNDLLVKVLDDDRNELEVLESFPVNELLPGANPILLDISNRGKASHQVEIQVSAVELNCTCGPREYIFNSGGTTGPVFFQSPDYPHAHCRMISCATTFSLTTELRSKYKIIVDRFDKLEHGTIEITDGPNGISTLNEIMTRSFTFESPYVTLMYLPSGKRYEDVFSIEVELIERQDGCDCPPQLAIDVQIDFEIPAHCKKVDCMYEVPQFDDNTVNYFIKRDLTNDYIGSRRTGATSDRFSYESGAGTFDFDPWADKSERVIMRFHREE</sequence>
<evidence type="ECO:0000256" key="1">
    <source>
        <dbReference type="SAM" id="MobiDB-lite"/>
    </source>
</evidence>